<reference evidence="2" key="1">
    <citation type="journal article" date="2010" name="PLoS ONE">
        <title>The complete genome sequence of Cupriavidus metallidurans strain CH34, a master survivalist in harsh and anthropogenic environments.</title>
        <authorList>
            <person name="Janssen P.J."/>
            <person name="Van Houdt R."/>
            <person name="Moors H."/>
            <person name="Monsieurs P."/>
            <person name="Morin N."/>
            <person name="Michaux A."/>
            <person name="Benotmane M.A."/>
            <person name="Leys N."/>
            <person name="Vallaeys T."/>
            <person name="Lapidus A."/>
            <person name="Monchy S."/>
            <person name="Medigue C."/>
            <person name="Taghavi S."/>
            <person name="McCorkle S."/>
            <person name="Dunn J."/>
            <person name="van der Lelie D."/>
            <person name="Mergeay M."/>
        </authorList>
    </citation>
    <scope>NUCLEOTIDE SEQUENCE [LARGE SCALE GENOMIC DNA]</scope>
    <source>
        <strain evidence="2">ATCC 43123 / DSM 2839 / NBRC 102507 / CH34</strain>
    </source>
</reference>
<proteinExistence type="predicted"/>
<dbReference type="HOGENOM" id="CLU_1947050_0_0_4"/>
<keyword evidence="1" id="KW-0614">Plasmid</keyword>
<dbReference type="KEGG" id="rme:Rmet_6322"/>
<organism evidence="1 2">
    <name type="scientific">Cupriavidus metallidurans (strain ATCC 43123 / DSM 2839 / NBRC 102507 / CH34)</name>
    <name type="common">Ralstonia metallidurans</name>
    <dbReference type="NCBI Taxonomy" id="266264"/>
    <lineage>
        <taxon>Bacteria</taxon>
        <taxon>Pseudomonadati</taxon>
        <taxon>Pseudomonadota</taxon>
        <taxon>Betaproteobacteria</taxon>
        <taxon>Burkholderiales</taxon>
        <taxon>Burkholderiaceae</taxon>
        <taxon>Cupriavidus</taxon>
    </lineage>
</organism>
<evidence type="ECO:0000313" key="1">
    <source>
        <dbReference type="EMBL" id="ABF13181.1"/>
    </source>
</evidence>
<sequence>MRGRGSPAGAGRRNIYIDEIHSFALGGSGTGRIICNTSCPSGQPRAALMPECRRHRAGAPTLQVTHPEAHGIFLVSEDFHLGGPCCAGVGMTFGLPAVAGAFDVGVLQISAVSFACQVDEHLGGAGKGH</sequence>
<name>Q1L9J5_CUPMC</name>
<dbReference type="EMBL" id="CP000355">
    <property type="protein sequence ID" value="ABF13181.1"/>
    <property type="molecule type" value="Genomic_DNA"/>
</dbReference>
<dbReference type="AlphaFoldDB" id="Q1L9J5"/>
<accession>Q1L9J5</accession>
<gene>
    <name evidence="1" type="ordered locus">Rmet_6322</name>
</gene>
<evidence type="ECO:0000313" key="2">
    <source>
        <dbReference type="Proteomes" id="UP000002429"/>
    </source>
</evidence>
<geneLocation type="plasmid" evidence="1 2">
    <name>pMOL28</name>
</geneLocation>
<dbReference type="Proteomes" id="UP000002429">
    <property type="component" value="Plasmid pMOL28"/>
</dbReference>
<keyword evidence="2" id="KW-1185">Reference proteome</keyword>
<protein>
    <submittedName>
        <fullName evidence="1">Uncharacterized protein</fullName>
    </submittedName>
</protein>